<keyword evidence="1" id="KW-0472">Membrane</keyword>
<feature type="transmembrane region" description="Helical" evidence="1">
    <location>
        <begin position="6"/>
        <end position="26"/>
    </location>
</feature>
<evidence type="ECO:0000313" key="3">
    <source>
        <dbReference type="Proteomes" id="UP000177165"/>
    </source>
</evidence>
<dbReference type="Gene3D" id="3.40.1000.10">
    <property type="entry name" value="Mog1/PsbP, alpha/beta/alpha sandwich"/>
    <property type="match status" value="1"/>
</dbReference>
<protein>
    <submittedName>
        <fullName evidence="2">Uncharacterized protein</fullName>
    </submittedName>
</protein>
<name>A0A1G2AVN7_9BACT</name>
<accession>A0A1G2AVN7</accession>
<keyword evidence="1" id="KW-0812">Transmembrane</keyword>
<organism evidence="2 3">
    <name type="scientific">Candidatus Kerfeldbacteria bacterium RIFCSPHIGHO2_02_FULL_42_14</name>
    <dbReference type="NCBI Taxonomy" id="1798540"/>
    <lineage>
        <taxon>Bacteria</taxon>
        <taxon>Candidatus Kerfeldiibacteriota</taxon>
    </lineage>
</organism>
<evidence type="ECO:0000313" key="2">
    <source>
        <dbReference type="EMBL" id="OGY80050.1"/>
    </source>
</evidence>
<dbReference type="AlphaFoldDB" id="A0A1G2AVN7"/>
<dbReference type="STRING" id="1798540.A3B74_05370"/>
<dbReference type="InterPro" id="IPR016123">
    <property type="entry name" value="Mog1/PsbP_a/b/a-sand"/>
</dbReference>
<sequence length="189" mass="20920">MKSATLKITAIIVVVLIILLGGWFIIQPRMKNTNNTSSSRFASSAELKIYEDAENDLTLEYPKDWFQKESEEGAISFGDKSGANITMYVEDLGVEGVALEDYSATSITGLSNLGLEFKLLDSYDSTTVGYPSYTVEYTLSNDTLTARATGMWFILEAKAYSFTYTAPENLYDTSKSKAMAVIDSVRIEQ</sequence>
<reference evidence="2 3" key="1">
    <citation type="journal article" date="2016" name="Nat. Commun.">
        <title>Thousands of microbial genomes shed light on interconnected biogeochemical processes in an aquifer system.</title>
        <authorList>
            <person name="Anantharaman K."/>
            <person name="Brown C.T."/>
            <person name="Hug L.A."/>
            <person name="Sharon I."/>
            <person name="Castelle C.J."/>
            <person name="Probst A.J."/>
            <person name="Thomas B.C."/>
            <person name="Singh A."/>
            <person name="Wilkins M.J."/>
            <person name="Karaoz U."/>
            <person name="Brodie E.L."/>
            <person name="Williams K.H."/>
            <person name="Hubbard S.S."/>
            <person name="Banfield J.F."/>
        </authorList>
    </citation>
    <scope>NUCLEOTIDE SEQUENCE [LARGE SCALE GENOMIC DNA]</scope>
</reference>
<dbReference type="EMBL" id="MHKB01000002">
    <property type="protein sequence ID" value="OGY80050.1"/>
    <property type="molecule type" value="Genomic_DNA"/>
</dbReference>
<keyword evidence="1" id="KW-1133">Transmembrane helix</keyword>
<evidence type="ECO:0000256" key="1">
    <source>
        <dbReference type="SAM" id="Phobius"/>
    </source>
</evidence>
<dbReference type="Pfam" id="PF18933">
    <property type="entry name" value="PsbP_2"/>
    <property type="match status" value="1"/>
</dbReference>
<gene>
    <name evidence="2" type="ORF">A3B74_05370</name>
</gene>
<comment type="caution">
    <text evidence="2">The sequence shown here is derived from an EMBL/GenBank/DDBJ whole genome shotgun (WGS) entry which is preliminary data.</text>
</comment>
<dbReference type="SUPFAM" id="SSF55724">
    <property type="entry name" value="Mog1p/PsbP-like"/>
    <property type="match status" value="1"/>
</dbReference>
<dbReference type="Proteomes" id="UP000177165">
    <property type="component" value="Unassembled WGS sequence"/>
</dbReference>
<proteinExistence type="predicted"/>